<evidence type="ECO:0000256" key="5">
    <source>
        <dbReference type="ARBA" id="ARBA00023088"/>
    </source>
</evidence>
<proteinExistence type="inferred from homology"/>
<evidence type="ECO:0000256" key="3">
    <source>
        <dbReference type="ARBA" id="ARBA00022525"/>
    </source>
</evidence>
<comment type="caution">
    <text evidence="10">The sequence shown here is derived from an EMBL/GenBank/DDBJ whole genome shotgun (WGS) entry which is preliminary data.</text>
</comment>
<keyword evidence="3" id="KW-0964">Secreted</keyword>
<feature type="signal peptide" evidence="8">
    <location>
        <begin position="1"/>
        <end position="33"/>
    </location>
</feature>
<dbReference type="InterPro" id="IPR019931">
    <property type="entry name" value="LPXTG_anchor"/>
</dbReference>
<evidence type="ECO:0000256" key="1">
    <source>
        <dbReference type="ARBA" id="ARBA00005445"/>
    </source>
</evidence>
<dbReference type="AlphaFoldDB" id="A0A317ZYD2"/>
<keyword evidence="5" id="KW-0572">Peptidoglycan-anchor</keyword>
<dbReference type="GO" id="GO:0016020">
    <property type="term" value="C:membrane"/>
    <property type="evidence" value="ECO:0007669"/>
    <property type="project" value="InterPro"/>
</dbReference>
<dbReference type="SMR" id="A0A317ZYD2"/>
<dbReference type="Proteomes" id="UP000246722">
    <property type="component" value="Unassembled WGS sequence"/>
</dbReference>
<reference evidence="10 11" key="1">
    <citation type="submission" date="2018-05" db="EMBL/GenBank/DDBJ databases">
        <title>Genetic diversity of glacier-inhabiting Cryobacterium bacteria in China and description of Cryobacterium mengkeensis sp. nov. and Arthrobacter glacialis sp. nov.</title>
        <authorList>
            <person name="Liu Q."/>
            <person name="Xin Y.-H."/>
        </authorList>
    </citation>
    <scope>NUCLEOTIDE SEQUENCE [LARGE SCALE GENOMIC DNA]</scope>
    <source>
        <strain evidence="10 11">SK-1</strain>
    </source>
</reference>
<evidence type="ECO:0000313" key="10">
    <source>
        <dbReference type="EMBL" id="PXA69795.1"/>
    </source>
</evidence>
<feature type="compositionally biased region" description="Low complexity" evidence="6">
    <location>
        <begin position="352"/>
        <end position="368"/>
    </location>
</feature>
<dbReference type="EMBL" id="QHLY01000010">
    <property type="protein sequence ID" value="PXA69795.1"/>
    <property type="molecule type" value="Genomic_DNA"/>
</dbReference>
<dbReference type="SUPFAM" id="SSF49313">
    <property type="entry name" value="Cadherin-like"/>
    <property type="match status" value="1"/>
</dbReference>
<dbReference type="InterPro" id="IPR015919">
    <property type="entry name" value="Cadherin-like_sf"/>
</dbReference>
<protein>
    <submittedName>
        <fullName evidence="10">Sortase</fullName>
    </submittedName>
</protein>
<feature type="compositionally biased region" description="Low complexity" evidence="6">
    <location>
        <begin position="303"/>
        <end position="319"/>
    </location>
</feature>
<accession>A0A317ZYD2</accession>
<evidence type="ECO:0000256" key="7">
    <source>
        <dbReference type="SAM" id="Phobius"/>
    </source>
</evidence>
<dbReference type="GO" id="GO:0005509">
    <property type="term" value="F:calcium ion binding"/>
    <property type="evidence" value="ECO:0007669"/>
    <property type="project" value="InterPro"/>
</dbReference>
<dbReference type="InterPro" id="IPR021884">
    <property type="entry name" value="Ice-bd_prot"/>
</dbReference>
<feature type="compositionally biased region" description="Pro residues" evidence="6">
    <location>
        <begin position="369"/>
        <end position="385"/>
    </location>
</feature>
<organism evidence="10 11">
    <name type="scientific">Cryobacterium arcticum</name>
    <dbReference type="NCBI Taxonomy" id="670052"/>
    <lineage>
        <taxon>Bacteria</taxon>
        <taxon>Bacillati</taxon>
        <taxon>Actinomycetota</taxon>
        <taxon>Actinomycetes</taxon>
        <taxon>Micrococcales</taxon>
        <taxon>Microbacteriaceae</taxon>
        <taxon>Cryobacterium</taxon>
    </lineage>
</organism>
<sequence>MASTSRPRPLFTVVASVGLAAALTIGAVSSASAAVIPTGPINLGTAATYGVLGASAVTNTGPTVVNGDLGISPGTAITGFTGAPNGLVNGSVHATDAAARQAQRDTTTAYNVAASLSPTTTGISELSGLSLTPGVYTGGALALSNNGELTLAGSANSVWVFQAASTLTVGSATRIIITGGASACNVFWQVGSSATIGTGAAFQGTVLAQTSITATTSATIVGRLLARTAAVTLDTNTITAPTGCAAPGTPSGTVAPTITSDAPADATAGTPYSHTVTATGTPTPTFLISSGELPAGLSLNEDTGTISGTPTTPGSSTFTVSAGNGTAPNATAEYTVDTARAVVVTPTPTPTPTNTATPTPTPTNTATPTPTPTPTTTPTPTPTPTPSNTATPTPSNTATPTPTPTATSTATATPTPAAGSTGGGGTGAGTGSTAKALAETGSNATPVILVGGLIILIGVALITVVGIRRRRATN</sequence>
<feature type="compositionally biased region" description="Polar residues" evidence="6">
    <location>
        <begin position="320"/>
        <end position="329"/>
    </location>
</feature>
<feature type="transmembrane region" description="Helical" evidence="7">
    <location>
        <begin position="447"/>
        <end position="467"/>
    </location>
</feature>
<comment type="similarity">
    <text evidence="1">Belongs to the ice-binding protein family.</text>
</comment>
<evidence type="ECO:0000259" key="9">
    <source>
        <dbReference type="PROSITE" id="PS50847"/>
    </source>
</evidence>
<evidence type="ECO:0000256" key="6">
    <source>
        <dbReference type="SAM" id="MobiDB-lite"/>
    </source>
</evidence>
<feature type="domain" description="Gram-positive cocci surface proteins LPxTG" evidence="9">
    <location>
        <begin position="437"/>
        <end position="474"/>
    </location>
</feature>
<dbReference type="PROSITE" id="PS50847">
    <property type="entry name" value="GRAM_POS_ANCHORING"/>
    <property type="match status" value="1"/>
</dbReference>
<name>A0A317ZYD2_9MICO</name>
<dbReference type="RefSeq" id="WP_110126686.1">
    <property type="nucleotide sequence ID" value="NZ_QHLY01000010.1"/>
</dbReference>
<evidence type="ECO:0000256" key="2">
    <source>
        <dbReference type="ARBA" id="ARBA00022512"/>
    </source>
</evidence>
<keyword evidence="7" id="KW-1133">Transmembrane helix</keyword>
<gene>
    <name evidence="10" type="ORF">CTB96_09460</name>
</gene>
<dbReference type="InterPro" id="IPR013783">
    <property type="entry name" value="Ig-like_fold"/>
</dbReference>
<dbReference type="Pfam" id="PF11999">
    <property type="entry name" value="Ice_binding"/>
    <property type="match status" value="1"/>
</dbReference>
<dbReference type="OrthoDB" id="2082707at2"/>
<evidence type="ECO:0000256" key="8">
    <source>
        <dbReference type="SAM" id="SignalP"/>
    </source>
</evidence>
<keyword evidence="2" id="KW-0134">Cell wall</keyword>
<dbReference type="Pfam" id="PF05345">
    <property type="entry name" value="He_PIG"/>
    <property type="match status" value="1"/>
</dbReference>
<evidence type="ECO:0000256" key="4">
    <source>
        <dbReference type="ARBA" id="ARBA00022729"/>
    </source>
</evidence>
<feature type="region of interest" description="Disordered" evidence="6">
    <location>
        <begin position="344"/>
        <end position="433"/>
    </location>
</feature>
<feature type="compositionally biased region" description="Low complexity" evidence="6">
    <location>
        <begin position="386"/>
        <end position="419"/>
    </location>
</feature>
<feature type="compositionally biased region" description="Gly residues" evidence="6">
    <location>
        <begin position="420"/>
        <end position="430"/>
    </location>
</feature>
<evidence type="ECO:0000313" key="11">
    <source>
        <dbReference type="Proteomes" id="UP000246722"/>
    </source>
</evidence>
<dbReference type="Gene3D" id="2.60.40.10">
    <property type="entry name" value="Immunoglobulins"/>
    <property type="match status" value="1"/>
</dbReference>
<keyword evidence="7" id="KW-0812">Transmembrane</keyword>
<keyword evidence="7" id="KW-0472">Membrane</keyword>
<keyword evidence="4 8" id="KW-0732">Signal</keyword>
<feature type="region of interest" description="Disordered" evidence="6">
    <location>
        <begin position="302"/>
        <end position="330"/>
    </location>
</feature>
<dbReference type="GO" id="GO:0005975">
    <property type="term" value="P:carbohydrate metabolic process"/>
    <property type="evidence" value="ECO:0007669"/>
    <property type="project" value="UniProtKB-ARBA"/>
</dbReference>
<keyword evidence="11" id="KW-1185">Reference proteome</keyword>
<feature type="chain" id="PRO_5016271855" evidence="8">
    <location>
        <begin position="34"/>
        <end position="474"/>
    </location>
</feature>